<name>A0A1U7M9W5_9FIRM</name>
<evidence type="ECO:0000313" key="4">
    <source>
        <dbReference type="Proteomes" id="UP000245702"/>
    </source>
</evidence>
<proteinExistence type="predicted"/>
<keyword evidence="4" id="KW-1185">Reference proteome</keyword>
<sequence>MRKVINQKLYDTNTAEIIYKKIYELPPKWKVLIASFFSGYNTMFYVGKAALTPMDGYTLIKRISKKELYKTEKDNYFLLTSYVKNKEEQITPMSIEDTKNFLLGESEDAYISEFGKLEEA</sequence>
<geneLocation type="plasmid" evidence="2 3">
    <name>pSSP59</name>
</geneLocation>
<dbReference type="RefSeq" id="WP_075758153.1">
    <property type="nucleotide sequence ID" value="NZ_CP146992.1"/>
</dbReference>
<gene>
    <name evidence="2" type="ORF">SPSPH_046800</name>
    <name evidence="1" type="ORF">SSPH_04260</name>
</gene>
<reference evidence="2" key="2">
    <citation type="submission" date="2024-03" db="EMBL/GenBank/DDBJ databases">
        <title>Complete genome sequence of Sporomusa sphaeroides DSM 2875T isolated from mud of the Leine river and Sporomusa ovata DSM 2662T isolated from sugar beet leaf silage.</title>
        <authorList>
            <person name="Boeer T."/>
            <person name="Lueschen A."/>
            <person name="Daniel R."/>
            <person name="Poehlein A."/>
        </authorList>
    </citation>
    <scope>NUCLEOTIDE SEQUENCE</scope>
    <source>
        <strain evidence="2">DSM 2875</strain>
        <plasmid evidence="2">pSSP59</plasmid>
    </source>
</reference>
<dbReference type="Proteomes" id="UP000245702">
    <property type="component" value="Unassembled WGS sequence"/>
</dbReference>
<dbReference type="Proteomes" id="UP000186950">
    <property type="component" value="Plasmid pSSP59"/>
</dbReference>
<accession>A0A1U7M9W5</accession>
<organism evidence="2 3">
    <name type="scientific">Sporomusa sphaeroides DSM 2875</name>
    <dbReference type="NCBI Taxonomy" id="1337886"/>
    <lineage>
        <taxon>Bacteria</taxon>
        <taxon>Bacillati</taxon>
        <taxon>Bacillota</taxon>
        <taxon>Negativicutes</taxon>
        <taxon>Selenomonadales</taxon>
        <taxon>Sporomusaceae</taxon>
        <taxon>Sporomusa</taxon>
    </lineage>
</organism>
<reference evidence="1 4" key="1">
    <citation type="submission" date="2016-01" db="EMBL/GenBank/DDBJ databases">
        <authorList>
            <person name="Brown R."/>
        </authorList>
    </citation>
    <scope>NUCLEOTIDE SEQUENCE [LARGE SCALE GENOMIC DNA]</scope>
    <source>
        <strain evidence="1">Sporomusa sphaeroides DSM 2875</strain>
    </source>
</reference>
<dbReference type="EMBL" id="FCOW01000038">
    <property type="protein sequence ID" value="CVK21568.1"/>
    <property type="molecule type" value="Genomic_DNA"/>
</dbReference>
<evidence type="ECO:0000313" key="3">
    <source>
        <dbReference type="Proteomes" id="UP000186950"/>
    </source>
</evidence>
<protein>
    <submittedName>
        <fullName evidence="2">Uncharacterized protein</fullName>
    </submittedName>
</protein>
<dbReference type="EMBL" id="CP146992">
    <property type="protein sequence ID" value="WXA41868.1"/>
    <property type="molecule type" value="Genomic_DNA"/>
</dbReference>
<evidence type="ECO:0000313" key="2">
    <source>
        <dbReference type="EMBL" id="WXA41868.1"/>
    </source>
</evidence>
<keyword evidence="2" id="KW-0614">Plasmid</keyword>
<dbReference type="KEGG" id="ssph:SPSPH_046800"/>
<dbReference type="AlphaFoldDB" id="A0A1U7M9W5"/>
<evidence type="ECO:0000313" key="1">
    <source>
        <dbReference type="EMBL" id="CVK21568.1"/>
    </source>
</evidence>